<organism evidence="1 2">
    <name type="scientific">Amycolatopsis methanolica 239</name>
    <dbReference type="NCBI Taxonomy" id="1068978"/>
    <lineage>
        <taxon>Bacteria</taxon>
        <taxon>Bacillati</taxon>
        <taxon>Actinomycetota</taxon>
        <taxon>Actinomycetes</taxon>
        <taxon>Pseudonocardiales</taxon>
        <taxon>Pseudonocardiaceae</taxon>
        <taxon>Amycolatopsis</taxon>
        <taxon>Amycolatopsis methanolica group</taxon>
    </lineage>
</organism>
<name>A0A076MTB6_AMYME</name>
<dbReference type="Gene3D" id="3.40.50.1820">
    <property type="entry name" value="alpha/beta hydrolase"/>
    <property type="match status" value="1"/>
</dbReference>
<evidence type="ECO:0000313" key="1">
    <source>
        <dbReference type="EMBL" id="AIJ22005.1"/>
    </source>
</evidence>
<sequence>MDYARRIWLAGGPAELHVWPGGYHGFDSFAPQAEISRAAKAARLRWLRRILAE</sequence>
<dbReference type="STRING" id="1068978.AMETH_1913"/>
<dbReference type="PATRIC" id="fig|1068978.7.peg.2029"/>
<dbReference type="eggNOG" id="COG0657">
    <property type="taxonomic scope" value="Bacteria"/>
</dbReference>
<dbReference type="KEGG" id="amq:AMETH_1913"/>
<dbReference type="GO" id="GO:0016787">
    <property type="term" value="F:hydrolase activity"/>
    <property type="evidence" value="ECO:0007669"/>
    <property type="project" value="UniProtKB-KW"/>
</dbReference>
<protein>
    <submittedName>
        <fullName evidence="1">Alpha/beta hydrolase fold protein</fullName>
    </submittedName>
</protein>
<dbReference type="HOGENOM" id="CLU_3080790_0_0_11"/>
<evidence type="ECO:0000313" key="2">
    <source>
        <dbReference type="Proteomes" id="UP000062973"/>
    </source>
</evidence>
<proteinExistence type="predicted"/>
<dbReference type="Proteomes" id="UP000062973">
    <property type="component" value="Chromosome"/>
</dbReference>
<dbReference type="AlphaFoldDB" id="A0A076MTB6"/>
<accession>A0A076MTB6</accession>
<dbReference type="SUPFAM" id="SSF53474">
    <property type="entry name" value="alpha/beta-Hydrolases"/>
    <property type="match status" value="1"/>
</dbReference>
<gene>
    <name evidence="1" type="ORF">AMETH_1913</name>
</gene>
<keyword evidence="1" id="KW-0378">Hydrolase</keyword>
<dbReference type="InterPro" id="IPR029058">
    <property type="entry name" value="AB_hydrolase_fold"/>
</dbReference>
<dbReference type="EMBL" id="CP009110">
    <property type="protein sequence ID" value="AIJ22005.1"/>
    <property type="molecule type" value="Genomic_DNA"/>
</dbReference>
<keyword evidence="2" id="KW-1185">Reference proteome</keyword>
<reference evidence="1 2" key="1">
    <citation type="submission" date="2014-07" db="EMBL/GenBank/DDBJ databases">
        <title>Whole Genome Sequence of the Amycolatopsis methanolica 239.</title>
        <authorList>
            <person name="Tang B."/>
        </authorList>
    </citation>
    <scope>NUCLEOTIDE SEQUENCE [LARGE SCALE GENOMIC DNA]</scope>
    <source>
        <strain evidence="1 2">239</strain>
    </source>
</reference>